<reference evidence="1 2" key="1">
    <citation type="submission" date="2018-07" db="EMBL/GenBank/DDBJ databases">
        <title>Genomic Encyclopedia of Type Strains, Phase III (KMG-III): the genomes of soil and plant-associated and newly described type strains.</title>
        <authorList>
            <person name="Whitman W."/>
        </authorList>
    </citation>
    <scope>NUCLEOTIDE SEQUENCE [LARGE SCALE GENOMIC DNA]</scope>
    <source>
        <strain evidence="1 2">CECT 7946</strain>
    </source>
</reference>
<protein>
    <submittedName>
        <fullName evidence="1">Uncharacterized protein</fullName>
    </submittedName>
</protein>
<keyword evidence="2" id="KW-1185">Reference proteome</keyword>
<proteinExistence type="predicted"/>
<dbReference type="RefSeq" id="WP_115817735.1">
    <property type="nucleotide sequence ID" value="NZ_CANKZP010000011.1"/>
</dbReference>
<sequence>MNSKVEITREKRVYIASFSKIQHIENLIKRIFHLDMKNIQISVIGKMQSINSDTNFKPSWMDLKNYCTNELHLSSNFGMVSNPEIGTLFIAGFLAPMFLQEIDGKKIGSLSTGLYGILRGLGIDQNSVVTYSKALHTNNFLLIIRGNKDEMIALETLLKI</sequence>
<name>A0A3D9H2C9_9FLAO</name>
<dbReference type="OrthoDB" id="1201799at2"/>
<dbReference type="EMBL" id="QRDV01000005">
    <property type="protein sequence ID" value="RED43644.1"/>
    <property type="molecule type" value="Genomic_DNA"/>
</dbReference>
<organism evidence="1 2">
    <name type="scientific">Winogradskyella eximia</name>
    <dbReference type="NCBI Taxonomy" id="262006"/>
    <lineage>
        <taxon>Bacteria</taxon>
        <taxon>Pseudomonadati</taxon>
        <taxon>Bacteroidota</taxon>
        <taxon>Flavobacteriia</taxon>
        <taxon>Flavobacteriales</taxon>
        <taxon>Flavobacteriaceae</taxon>
        <taxon>Winogradskyella</taxon>
    </lineage>
</organism>
<comment type="caution">
    <text evidence="1">The sequence shown here is derived from an EMBL/GenBank/DDBJ whole genome shotgun (WGS) entry which is preliminary data.</text>
</comment>
<evidence type="ECO:0000313" key="2">
    <source>
        <dbReference type="Proteomes" id="UP000256980"/>
    </source>
</evidence>
<evidence type="ECO:0000313" key="1">
    <source>
        <dbReference type="EMBL" id="RED43644.1"/>
    </source>
</evidence>
<dbReference type="AlphaFoldDB" id="A0A3D9H2C9"/>
<dbReference type="Proteomes" id="UP000256980">
    <property type="component" value="Unassembled WGS sequence"/>
</dbReference>
<accession>A0A3D9H2C9</accession>
<gene>
    <name evidence="1" type="ORF">DFQ10_105244</name>
</gene>